<name>A0A1M5JYK0_9BRAD</name>
<evidence type="ECO:0000313" key="2">
    <source>
        <dbReference type="EMBL" id="SHG45465.1"/>
    </source>
</evidence>
<evidence type="ECO:0000313" key="3">
    <source>
        <dbReference type="Proteomes" id="UP000190675"/>
    </source>
</evidence>
<evidence type="ECO:0000256" key="1">
    <source>
        <dbReference type="SAM" id="MobiDB-lite"/>
    </source>
</evidence>
<protein>
    <submittedName>
        <fullName evidence="2">Uncharacterized protein</fullName>
    </submittedName>
</protein>
<feature type="compositionally biased region" description="Basic and acidic residues" evidence="1">
    <location>
        <begin position="14"/>
        <end position="32"/>
    </location>
</feature>
<dbReference type="EMBL" id="LT670818">
    <property type="protein sequence ID" value="SHG45465.1"/>
    <property type="molecule type" value="Genomic_DNA"/>
</dbReference>
<dbReference type="Proteomes" id="UP000190675">
    <property type="component" value="Chromosome I"/>
</dbReference>
<reference evidence="2 3" key="1">
    <citation type="submission" date="2016-11" db="EMBL/GenBank/DDBJ databases">
        <authorList>
            <person name="Jaros S."/>
            <person name="Januszkiewicz K."/>
            <person name="Wedrychowicz H."/>
        </authorList>
    </citation>
    <scope>NUCLEOTIDE SEQUENCE [LARGE SCALE GENOMIC DNA]</scope>
    <source>
        <strain evidence="2 3">GAS242</strain>
    </source>
</reference>
<dbReference type="AlphaFoldDB" id="A0A1M5JYK0"/>
<accession>A0A1M5JYK0</accession>
<organism evidence="2 3">
    <name type="scientific">Bradyrhizobium erythrophlei</name>
    <dbReference type="NCBI Taxonomy" id="1437360"/>
    <lineage>
        <taxon>Bacteria</taxon>
        <taxon>Pseudomonadati</taxon>
        <taxon>Pseudomonadota</taxon>
        <taxon>Alphaproteobacteria</taxon>
        <taxon>Hyphomicrobiales</taxon>
        <taxon>Nitrobacteraceae</taxon>
        <taxon>Bradyrhizobium</taxon>
    </lineage>
</organism>
<sequence>MSEQVARGFSTSKNEQRHGESGYSNRSKDRSSAKPITIGARFRMSVLGAARSPRLAKKEGTIVGASRLNSSIRVLFDGSKSPISLHRDYVEQLISESEISLP</sequence>
<dbReference type="OrthoDB" id="8256250at2"/>
<feature type="compositionally biased region" description="Polar residues" evidence="1">
    <location>
        <begin position="1"/>
        <end position="13"/>
    </location>
</feature>
<proteinExistence type="predicted"/>
<gene>
    <name evidence="2" type="ORF">SAMN05444169_2552</name>
</gene>
<dbReference type="RefSeq" id="WP_154073177.1">
    <property type="nucleotide sequence ID" value="NZ_LT670818.1"/>
</dbReference>
<feature type="region of interest" description="Disordered" evidence="1">
    <location>
        <begin position="1"/>
        <end position="36"/>
    </location>
</feature>